<dbReference type="Proteomes" id="UP000323439">
    <property type="component" value="Unassembled WGS sequence"/>
</dbReference>
<sequence length="116" mass="12939">MSRVKTFKFLGLILAVVLILVGILPIVRGDTLTNDTLATSIILILLGIAYIIISRKPEWTKAVFFFEGIVIGVSGYMILAVPYNFGFLIIGFIIVLIAILAYLMKLPPSILKFFYR</sequence>
<evidence type="ECO:0000313" key="3">
    <source>
        <dbReference type="Proteomes" id="UP000323439"/>
    </source>
</evidence>
<dbReference type="OrthoDB" id="76135at2157"/>
<keyword evidence="3" id="KW-1185">Reference proteome</keyword>
<organism evidence="2 3">
    <name type="scientific">Methanobrevibacter millerae</name>
    <dbReference type="NCBI Taxonomy" id="230361"/>
    <lineage>
        <taxon>Archaea</taxon>
        <taxon>Methanobacteriati</taxon>
        <taxon>Methanobacteriota</taxon>
        <taxon>Methanomada group</taxon>
        <taxon>Methanobacteria</taxon>
        <taxon>Methanobacteriales</taxon>
        <taxon>Methanobacteriaceae</taxon>
        <taxon>Methanobrevibacter</taxon>
    </lineage>
</organism>
<protein>
    <submittedName>
        <fullName evidence="2">Uncharacterized protein</fullName>
    </submittedName>
</protein>
<dbReference type="EMBL" id="FMXB01000006">
    <property type="protein sequence ID" value="SDA50493.1"/>
    <property type="molecule type" value="Genomic_DNA"/>
</dbReference>
<proteinExistence type="predicted"/>
<dbReference type="AlphaFoldDB" id="A0A1G5VXA4"/>
<feature type="transmembrane region" description="Helical" evidence="1">
    <location>
        <begin position="62"/>
        <end position="79"/>
    </location>
</feature>
<feature type="transmembrane region" description="Helical" evidence="1">
    <location>
        <begin position="36"/>
        <end position="53"/>
    </location>
</feature>
<accession>A0A1G5VXA4</accession>
<keyword evidence="1" id="KW-0812">Transmembrane</keyword>
<dbReference type="RefSeq" id="WP_149731549.1">
    <property type="nucleotide sequence ID" value="NZ_FMXB01000006.1"/>
</dbReference>
<gene>
    <name evidence="2" type="ORF">SAMN02910315_00977</name>
</gene>
<evidence type="ECO:0000256" key="1">
    <source>
        <dbReference type="SAM" id="Phobius"/>
    </source>
</evidence>
<feature type="transmembrane region" description="Helical" evidence="1">
    <location>
        <begin position="7"/>
        <end position="24"/>
    </location>
</feature>
<keyword evidence="1" id="KW-0472">Membrane</keyword>
<feature type="transmembrane region" description="Helical" evidence="1">
    <location>
        <begin position="85"/>
        <end position="104"/>
    </location>
</feature>
<dbReference type="STRING" id="230361.sm9_0571"/>
<reference evidence="2 3" key="1">
    <citation type="submission" date="2016-10" db="EMBL/GenBank/DDBJ databases">
        <authorList>
            <person name="Varghese N."/>
            <person name="Submissions S."/>
        </authorList>
    </citation>
    <scope>NUCLEOTIDE SEQUENCE [LARGE SCALE GENOMIC DNA]</scope>
    <source>
        <strain evidence="2 3">DSM 16643</strain>
    </source>
</reference>
<evidence type="ECO:0000313" key="2">
    <source>
        <dbReference type="EMBL" id="SDA50493.1"/>
    </source>
</evidence>
<name>A0A1G5VXA4_9EURY</name>
<keyword evidence="1" id="KW-1133">Transmembrane helix</keyword>